<protein>
    <submittedName>
        <fullName evidence="1">Putative GntR family transcriptional regulator</fullName>
    </submittedName>
</protein>
<name>A0A117I4U6_9MYCO</name>
<accession>A0A117I4U6</accession>
<reference evidence="2" key="2">
    <citation type="submission" date="2016-02" db="EMBL/GenBank/DDBJ databases">
        <title>Draft genome sequence of five rapidly growing Mycobacterium species.</title>
        <authorList>
            <person name="Katahira K."/>
            <person name="Gotou Y."/>
            <person name="Iida K."/>
            <person name="Ogura Y."/>
            <person name="Hayashi T."/>
        </authorList>
    </citation>
    <scope>NUCLEOTIDE SEQUENCE [LARGE SCALE GENOMIC DNA]</scope>
    <source>
        <strain evidence="2">JCM15654</strain>
    </source>
</reference>
<dbReference type="Pfam" id="PF22673">
    <property type="entry name" value="MCP-like_PDC_1"/>
    <property type="match status" value="1"/>
</dbReference>
<reference evidence="2" key="1">
    <citation type="journal article" date="2016" name="Genome Announc.">
        <title>Draft Genome Sequences of Five Rapidly Growing Mycobacterium Species, M. thermoresistibile, M. fortuitum subsp. acetamidolyticum, M. canariasense, M. brisbanense, and M. novocastrense.</title>
        <authorList>
            <person name="Katahira K."/>
            <person name="Ogura Y."/>
            <person name="Gotoh Y."/>
            <person name="Hayashi T."/>
        </authorList>
    </citation>
    <scope>NUCLEOTIDE SEQUENCE [LARGE SCALE GENOMIC DNA]</scope>
    <source>
        <strain evidence="2">JCM15654</strain>
    </source>
</reference>
<dbReference type="Gene3D" id="3.30.450.20">
    <property type="entry name" value="PAS domain"/>
    <property type="match status" value="1"/>
</dbReference>
<gene>
    <name evidence="1" type="ORF">RMCB_1591</name>
</gene>
<proteinExistence type="predicted"/>
<dbReference type="Proteomes" id="UP000069620">
    <property type="component" value="Unassembled WGS sequence"/>
</dbReference>
<comment type="caution">
    <text evidence="1">The sequence shown here is derived from an EMBL/GenBank/DDBJ whole genome shotgun (WGS) entry which is preliminary data.</text>
</comment>
<keyword evidence="2" id="KW-1185">Reference proteome</keyword>
<evidence type="ECO:0000313" key="1">
    <source>
        <dbReference type="EMBL" id="GAS87495.1"/>
    </source>
</evidence>
<evidence type="ECO:0000313" key="2">
    <source>
        <dbReference type="Proteomes" id="UP000069620"/>
    </source>
</evidence>
<dbReference type="OrthoDB" id="8687362at2"/>
<sequence>MNSTTEVSRAVDALTSWINGVATETKSLAKDVAALLDRNLAGKSKVSRAALAGLDELSRNFLTKNTYAIGAGTFFAAASVEEGGHAFEWWFRKESGALGRLDFDMTPGSARYYDYEKLPFFSTAAATGEQTVWGPYIDYSGCEEYILTFMAPFSVHGHFSGVAGCDIRLTDLEPIIMPDLLLIPGDAALVNSSNRVVLGNSGMYLVGERIKSGSPDQHRMTLDVPHLGLSLIYTTSRHSSPAQT</sequence>
<dbReference type="EMBL" id="BCSX01000019">
    <property type="protein sequence ID" value="GAS87495.1"/>
    <property type="molecule type" value="Genomic_DNA"/>
</dbReference>
<dbReference type="AlphaFoldDB" id="A0A117I4U6"/>
<dbReference type="RefSeq" id="WP_029369218.1">
    <property type="nucleotide sequence ID" value="NZ_BCSX01000019.1"/>
</dbReference>
<dbReference type="CDD" id="cd12913">
    <property type="entry name" value="PDC1_MCP_like"/>
    <property type="match status" value="1"/>
</dbReference>
<organism evidence="1 2">
    <name type="scientific">Mycolicibacterium brisbanense</name>
    <dbReference type="NCBI Taxonomy" id="146020"/>
    <lineage>
        <taxon>Bacteria</taxon>
        <taxon>Bacillati</taxon>
        <taxon>Actinomycetota</taxon>
        <taxon>Actinomycetes</taxon>
        <taxon>Mycobacteriales</taxon>
        <taxon>Mycobacteriaceae</taxon>
        <taxon>Mycolicibacterium</taxon>
    </lineage>
</organism>
<dbReference type="STRING" id="146020.RMCB_1591"/>